<evidence type="ECO:0000313" key="3">
    <source>
        <dbReference type="EMBL" id="SDF41752.1"/>
    </source>
</evidence>
<name>A0A1G7KWW7_9RHOB</name>
<keyword evidence="4" id="KW-1185">Reference proteome</keyword>
<gene>
    <name evidence="3" type="ORF">SAMN04489759_102147</name>
</gene>
<feature type="signal peptide" evidence="1">
    <location>
        <begin position="1"/>
        <end position="17"/>
    </location>
</feature>
<reference evidence="4" key="1">
    <citation type="submission" date="2016-10" db="EMBL/GenBank/DDBJ databases">
        <authorList>
            <person name="Varghese N."/>
            <person name="Submissions S."/>
        </authorList>
    </citation>
    <scope>NUCLEOTIDE SEQUENCE [LARGE SCALE GENOMIC DNA]</scope>
    <source>
        <strain evidence="4">DSM 16477</strain>
    </source>
</reference>
<proteinExistence type="predicted"/>
<feature type="chain" id="PRO_5011500718" evidence="1">
    <location>
        <begin position="18"/>
        <end position="161"/>
    </location>
</feature>
<dbReference type="RefSeq" id="WP_093739435.1">
    <property type="nucleotide sequence ID" value="NZ_FNBP01000002.1"/>
</dbReference>
<accession>A0A1G7KWW7</accession>
<dbReference type="AlphaFoldDB" id="A0A1G7KWW7"/>
<dbReference type="InterPro" id="IPR009739">
    <property type="entry name" value="LprI-like_N"/>
</dbReference>
<dbReference type="Gene3D" id="1.20.1270.180">
    <property type="match status" value="1"/>
</dbReference>
<keyword evidence="1" id="KW-0732">Signal</keyword>
<dbReference type="STRING" id="218672.SAMN04489759_102147"/>
<feature type="domain" description="Lysozyme inhibitor LprI-like N-terminal" evidence="2">
    <location>
        <begin position="51"/>
        <end position="154"/>
    </location>
</feature>
<evidence type="ECO:0000256" key="1">
    <source>
        <dbReference type="SAM" id="SignalP"/>
    </source>
</evidence>
<dbReference type="Pfam" id="PF07007">
    <property type="entry name" value="LprI"/>
    <property type="match status" value="1"/>
</dbReference>
<organism evidence="3 4">
    <name type="scientific">Sulfitobacter delicatus</name>
    <dbReference type="NCBI Taxonomy" id="218672"/>
    <lineage>
        <taxon>Bacteria</taxon>
        <taxon>Pseudomonadati</taxon>
        <taxon>Pseudomonadota</taxon>
        <taxon>Alphaproteobacteria</taxon>
        <taxon>Rhodobacterales</taxon>
        <taxon>Roseobacteraceae</taxon>
        <taxon>Sulfitobacter</taxon>
    </lineage>
</organism>
<evidence type="ECO:0000313" key="4">
    <source>
        <dbReference type="Proteomes" id="UP000199399"/>
    </source>
</evidence>
<dbReference type="OrthoDB" id="7340239at2"/>
<dbReference type="Proteomes" id="UP000199399">
    <property type="component" value="Unassembled WGS sequence"/>
</dbReference>
<protein>
    <submittedName>
        <fullName evidence="3">Uncharacterized conserved protein YecT, DUF1311 family</fullName>
    </submittedName>
</protein>
<evidence type="ECO:0000259" key="2">
    <source>
        <dbReference type="Pfam" id="PF07007"/>
    </source>
</evidence>
<sequence>MRAPLLALALLAGPAAAEDITYSNNATATCLAGAEEFADKRACIGLSANLCMDAPGGYSTYGMGGCLDGELTFWDSLLNENYRARMVQAKSADEDAAMYQPELPKQAEALRDMQRAWITFRDAACDYERSQWGGGTGGGPATLMCLMRMTGEQALLLGSTY</sequence>
<dbReference type="EMBL" id="FNBP01000002">
    <property type="protein sequence ID" value="SDF41752.1"/>
    <property type="molecule type" value="Genomic_DNA"/>
</dbReference>